<evidence type="ECO:0000256" key="1">
    <source>
        <dbReference type="ARBA" id="ARBA00001917"/>
    </source>
</evidence>
<dbReference type="EC" id="1.12.1.3" evidence="10"/>
<sequence>MSAIKVFVPCDAAAIACGADSVAEAILSEAGKAGVEIKLVRNGSRGMLWLEPLVEVEADGVRYGFGPVRKRDVAALVAAGLFTAPASVSHDLAIGVVSEHPFLTAQQRLTFARCGITDPRSLDDYLAHGGYKGLARALELGSAGIVAEVTKSGLRGRGGAGFPTGIKWKTVHDAKGTQKYIVCNADEGDSGTFADRMIMEGDPFELIEGMTIAGIAVGATRGYIYCRSEYPHAISTLRAAIGTARANGYLGPKVNGTEFAFELEVREGAGAYVCGEETSLLESLEGKRGLVRAKPPLPAHVGLFGKPTIINNVLSLTAVPHILADGADAMRTTAWAARAARCRSRSPATSSMAACSRPPSASRSAIWSRRSAAVRCRAARSRRFRSVARSAPIFRHLSLIRPSTTRNSPRRTR</sequence>
<organism evidence="10 11">
    <name type="scientific">Methylobrevis pamukkalensis</name>
    <dbReference type="NCBI Taxonomy" id="1439726"/>
    <lineage>
        <taxon>Bacteria</taxon>
        <taxon>Pseudomonadati</taxon>
        <taxon>Pseudomonadota</taxon>
        <taxon>Alphaproteobacteria</taxon>
        <taxon>Hyphomicrobiales</taxon>
        <taxon>Pleomorphomonadaceae</taxon>
        <taxon>Methylobrevis</taxon>
    </lineage>
</organism>
<dbReference type="PANTHER" id="PTHR43578">
    <property type="entry name" value="NADH-QUINONE OXIDOREDUCTASE SUBUNIT F"/>
    <property type="match status" value="1"/>
</dbReference>
<dbReference type="PANTHER" id="PTHR43578:SF3">
    <property type="entry name" value="NADH-QUINONE OXIDOREDUCTASE SUBUNIT F"/>
    <property type="match status" value="1"/>
</dbReference>
<evidence type="ECO:0000256" key="6">
    <source>
        <dbReference type="ARBA" id="ARBA00022723"/>
    </source>
</evidence>
<accession>A0A1E3H7Q4</accession>
<name>A0A1E3H7Q4_9HYPH</name>
<evidence type="ECO:0000256" key="2">
    <source>
        <dbReference type="ARBA" id="ARBA00001966"/>
    </source>
</evidence>
<evidence type="ECO:0000256" key="7">
    <source>
        <dbReference type="ARBA" id="ARBA00023004"/>
    </source>
</evidence>
<keyword evidence="5" id="KW-0004">4Fe-4S</keyword>
<dbReference type="InterPro" id="IPR036249">
    <property type="entry name" value="Thioredoxin-like_sf"/>
</dbReference>
<evidence type="ECO:0000313" key="11">
    <source>
        <dbReference type="Proteomes" id="UP000094622"/>
    </source>
</evidence>
<evidence type="ECO:0000256" key="5">
    <source>
        <dbReference type="ARBA" id="ARBA00022485"/>
    </source>
</evidence>
<comment type="cofactor">
    <cofactor evidence="1">
        <name>FMN</name>
        <dbReference type="ChEBI" id="CHEBI:58210"/>
    </cofactor>
</comment>
<dbReference type="CDD" id="cd03063">
    <property type="entry name" value="TRX_Fd_FDH_beta"/>
    <property type="match status" value="1"/>
</dbReference>
<dbReference type="Gene3D" id="3.40.50.11540">
    <property type="entry name" value="NADH-ubiquinone oxidoreductase 51kDa subunit"/>
    <property type="match status" value="1"/>
</dbReference>
<keyword evidence="8" id="KW-0411">Iron-sulfur</keyword>
<evidence type="ECO:0000256" key="4">
    <source>
        <dbReference type="ARBA" id="ARBA00007523"/>
    </source>
</evidence>
<reference evidence="10 11" key="1">
    <citation type="submission" date="2016-07" db="EMBL/GenBank/DDBJ databases">
        <title>Draft Genome Sequence of Methylobrevis pamukkalensis PK2.</title>
        <authorList>
            <person name="Vasilenko O.V."/>
            <person name="Doronina N.V."/>
            <person name="Shmareva M.N."/>
            <person name="Tarlachkov S.V."/>
            <person name="Mustakhimov I."/>
            <person name="Trotsenko Y.A."/>
        </authorList>
    </citation>
    <scope>NUCLEOTIDE SEQUENCE [LARGE SCALE GENOMIC DNA]</scope>
    <source>
        <strain evidence="10 11">PK2</strain>
    </source>
</reference>
<dbReference type="GO" id="GO:0008137">
    <property type="term" value="F:NADH dehydrogenase (ubiquinone) activity"/>
    <property type="evidence" value="ECO:0007669"/>
    <property type="project" value="InterPro"/>
</dbReference>
<dbReference type="InterPro" id="IPR001949">
    <property type="entry name" value="NADH-UbQ_OxRdtase_51kDa_CS"/>
</dbReference>
<evidence type="ECO:0000256" key="8">
    <source>
        <dbReference type="ARBA" id="ARBA00023014"/>
    </source>
</evidence>
<gene>
    <name evidence="10" type="primary">hndC</name>
    <name evidence="10" type="ORF">A6302_01145</name>
</gene>
<dbReference type="InterPro" id="IPR011538">
    <property type="entry name" value="Nuo51_FMN-bd"/>
</dbReference>
<comment type="caution">
    <text evidence="10">The sequence shown here is derived from an EMBL/GenBank/DDBJ whole genome shotgun (WGS) entry which is preliminary data.</text>
</comment>
<evidence type="ECO:0000259" key="9">
    <source>
        <dbReference type="Pfam" id="PF01512"/>
    </source>
</evidence>
<dbReference type="GO" id="GO:0050583">
    <property type="term" value="F:hydrogen dehydrogenase (NADP+) activity"/>
    <property type="evidence" value="ECO:0007669"/>
    <property type="project" value="UniProtKB-EC"/>
</dbReference>
<dbReference type="Pfam" id="PF01512">
    <property type="entry name" value="Complex1_51K"/>
    <property type="match status" value="1"/>
</dbReference>
<evidence type="ECO:0000256" key="3">
    <source>
        <dbReference type="ARBA" id="ARBA00002378"/>
    </source>
</evidence>
<keyword evidence="10" id="KW-0560">Oxidoreductase</keyword>
<dbReference type="GO" id="GO:0010181">
    <property type="term" value="F:FMN binding"/>
    <property type="evidence" value="ECO:0007669"/>
    <property type="project" value="InterPro"/>
</dbReference>
<dbReference type="GO" id="GO:0051539">
    <property type="term" value="F:4 iron, 4 sulfur cluster binding"/>
    <property type="evidence" value="ECO:0007669"/>
    <property type="project" value="UniProtKB-KW"/>
</dbReference>
<dbReference type="InterPro" id="IPR037225">
    <property type="entry name" value="Nuo51_FMN-bd_sf"/>
</dbReference>
<dbReference type="EMBL" id="MCRJ01000019">
    <property type="protein sequence ID" value="ODN71541.1"/>
    <property type="molecule type" value="Genomic_DNA"/>
</dbReference>
<dbReference type="FunFam" id="3.40.50.11540:FF:000001">
    <property type="entry name" value="NADH dehydrogenase [ubiquinone] flavoprotein 1, mitochondrial"/>
    <property type="match status" value="1"/>
</dbReference>
<comment type="similarity">
    <text evidence="4">Belongs to the complex I 51 kDa subunit family.</text>
</comment>
<comment type="function">
    <text evidence="3">NDH-1 shuttles electrons from NADH, via FMN and iron-sulfur (Fe-S) centers, to quinones in the respiratory chain. The immediate electron acceptor for the enzyme in this species is believed to be ubiquinone. Couples the redox reaction to proton translocation (for every two electrons transferred, four hydrogen ions are translocated across the cytoplasmic membrane), and thus conserves the redox energy in a proton gradient.</text>
</comment>
<protein>
    <submittedName>
        <fullName evidence="10">NADP-reducing hydrogenase subunit HndC</fullName>
        <ecNumber evidence="10">1.12.1.3</ecNumber>
    </submittedName>
</protein>
<dbReference type="SUPFAM" id="SSF142019">
    <property type="entry name" value="Nqo1 FMN-binding domain-like"/>
    <property type="match status" value="1"/>
</dbReference>
<dbReference type="PATRIC" id="fig|1439726.3.peg.1199"/>
<dbReference type="PROSITE" id="PS00644">
    <property type="entry name" value="COMPLEX1_51K_1"/>
    <property type="match status" value="1"/>
</dbReference>
<feature type="domain" description="NADH-ubiquinone oxidoreductase 51kDa subunit FMN-binding" evidence="9">
    <location>
        <begin position="149"/>
        <end position="321"/>
    </location>
</feature>
<keyword evidence="7" id="KW-0408">Iron</keyword>
<proteinExistence type="inferred from homology"/>
<keyword evidence="11" id="KW-1185">Reference proteome</keyword>
<dbReference type="Gene3D" id="6.10.250.1450">
    <property type="match status" value="1"/>
</dbReference>
<keyword evidence="6" id="KW-0479">Metal-binding</keyword>
<comment type="cofactor">
    <cofactor evidence="2">
        <name>[4Fe-4S] cluster</name>
        <dbReference type="ChEBI" id="CHEBI:49883"/>
    </cofactor>
</comment>
<dbReference type="Proteomes" id="UP000094622">
    <property type="component" value="Unassembled WGS sequence"/>
</dbReference>
<dbReference type="SUPFAM" id="SSF52833">
    <property type="entry name" value="Thioredoxin-like"/>
    <property type="match status" value="1"/>
</dbReference>
<dbReference type="AlphaFoldDB" id="A0A1E3H7Q4"/>
<dbReference type="GO" id="GO:0046872">
    <property type="term" value="F:metal ion binding"/>
    <property type="evidence" value="ECO:0007669"/>
    <property type="project" value="UniProtKB-KW"/>
</dbReference>
<evidence type="ECO:0000313" key="10">
    <source>
        <dbReference type="EMBL" id="ODN71541.1"/>
    </source>
</evidence>